<protein>
    <submittedName>
        <fullName evidence="6">Bcl-2-like protein 1</fullName>
    </submittedName>
</protein>
<dbReference type="Proteomes" id="UP000250275">
    <property type="component" value="Unassembled WGS sequence"/>
</dbReference>
<evidence type="ECO:0000259" key="5">
    <source>
        <dbReference type="SMART" id="SM00337"/>
    </source>
</evidence>
<dbReference type="SUPFAM" id="SSF56854">
    <property type="entry name" value="Bcl-2 inhibitors of programmed cell death"/>
    <property type="match status" value="1"/>
</dbReference>
<keyword evidence="2" id="KW-0053">Apoptosis</keyword>
<dbReference type="GO" id="GO:0042981">
    <property type="term" value="P:regulation of apoptotic process"/>
    <property type="evidence" value="ECO:0007669"/>
    <property type="project" value="InterPro"/>
</dbReference>
<comment type="similarity">
    <text evidence="1">Belongs to the Bcl-2 family.</text>
</comment>
<dbReference type="CDD" id="cd06845">
    <property type="entry name" value="Bcl-2_like"/>
    <property type="match status" value="1"/>
</dbReference>
<feature type="region of interest" description="Disordered" evidence="3">
    <location>
        <begin position="36"/>
        <end position="60"/>
    </location>
</feature>
<dbReference type="PROSITE" id="PS50062">
    <property type="entry name" value="BCL2_FAMILY"/>
    <property type="match status" value="1"/>
</dbReference>
<evidence type="ECO:0000313" key="6">
    <source>
        <dbReference type="EMBL" id="OAD46914.1"/>
    </source>
</evidence>
<evidence type="ECO:0000256" key="4">
    <source>
        <dbReference type="SAM" id="Phobius"/>
    </source>
</evidence>
<accession>A0A310S3V6</accession>
<gene>
    <name evidence="6" type="ORF">WN48_09575</name>
</gene>
<feature type="domain" description="Bcl-2 Bcl-2 homology region 1-3" evidence="5">
    <location>
        <begin position="229"/>
        <end position="326"/>
    </location>
</feature>
<dbReference type="Pfam" id="PF00452">
    <property type="entry name" value="Bcl-2"/>
    <property type="match status" value="1"/>
</dbReference>
<dbReference type="SMART" id="SM00337">
    <property type="entry name" value="BCL"/>
    <property type="match status" value="1"/>
</dbReference>
<sequence>MALSTRHPPFNARMTSIGLEVLAIVGIMVRMVQNDDKRERGQMSGAPNRRRRNDGTHGPECVRLSGLVRVAVFGPVSQRDQCGRSYTRMAGDDGAPPNNEILSTDGEGQGASVRGEPHSRVGGILECDPPGNKNSPSKQVCVGTVIAGDNGALCRYAIGTANTAMSFIEVCQIRLQHLFPQLVSSSRYSLCENSIEFTAECLANDVIRYLLKEDIYLISRDPVSRSMRHNVYQMLNKHSILFASMVNRLNVVPDTAYEAFMGVADELFLHGGITWARIVCLYAFMGRLALWARDRRMHALKQKLPLYVSRFIGEKVAHFIKGYGGWEQLCIEYPVAEEISGAIWRSLIMTGATLGLVATILTVTS</sequence>
<dbReference type="PRINTS" id="PR01862">
    <property type="entry name" value="BCL2FAMILY"/>
</dbReference>
<dbReference type="AlphaFoldDB" id="A0A310S3V6"/>
<dbReference type="GO" id="GO:0097192">
    <property type="term" value="P:extrinsic apoptotic signaling pathway in absence of ligand"/>
    <property type="evidence" value="ECO:0007669"/>
    <property type="project" value="TreeGrafter"/>
</dbReference>
<dbReference type="InterPro" id="IPR036834">
    <property type="entry name" value="Bcl-2-like_sf"/>
</dbReference>
<evidence type="ECO:0000313" key="7">
    <source>
        <dbReference type="Proteomes" id="UP000250275"/>
    </source>
</evidence>
<dbReference type="InterPro" id="IPR026298">
    <property type="entry name" value="Bcl-2_fam"/>
</dbReference>
<feature type="region of interest" description="Disordered" evidence="3">
    <location>
        <begin position="88"/>
        <end position="117"/>
    </location>
</feature>
<name>A0A310S3V6_9HYME</name>
<evidence type="ECO:0000256" key="3">
    <source>
        <dbReference type="SAM" id="MobiDB-lite"/>
    </source>
</evidence>
<dbReference type="EMBL" id="KQ822452">
    <property type="protein sequence ID" value="OAD46914.1"/>
    <property type="molecule type" value="Genomic_DNA"/>
</dbReference>
<dbReference type="GO" id="GO:0008630">
    <property type="term" value="P:intrinsic apoptotic signaling pathway in response to DNA damage"/>
    <property type="evidence" value="ECO:0007669"/>
    <property type="project" value="TreeGrafter"/>
</dbReference>
<organism evidence="6 7">
    <name type="scientific">Eufriesea mexicana</name>
    <dbReference type="NCBI Taxonomy" id="516756"/>
    <lineage>
        <taxon>Eukaryota</taxon>
        <taxon>Metazoa</taxon>
        <taxon>Ecdysozoa</taxon>
        <taxon>Arthropoda</taxon>
        <taxon>Hexapoda</taxon>
        <taxon>Insecta</taxon>
        <taxon>Pterygota</taxon>
        <taxon>Neoptera</taxon>
        <taxon>Endopterygota</taxon>
        <taxon>Hymenoptera</taxon>
        <taxon>Apocrita</taxon>
        <taxon>Aculeata</taxon>
        <taxon>Apoidea</taxon>
        <taxon>Anthophila</taxon>
        <taxon>Apidae</taxon>
        <taxon>Eufriesea</taxon>
    </lineage>
</organism>
<dbReference type="OrthoDB" id="6021377at2759"/>
<dbReference type="GO" id="GO:0005741">
    <property type="term" value="C:mitochondrial outer membrane"/>
    <property type="evidence" value="ECO:0007669"/>
    <property type="project" value="TreeGrafter"/>
</dbReference>
<proteinExistence type="inferred from homology"/>
<dbReference type="GO" id="GO:0001836">
    <property type="term" value="P:release of cytochrome c from mitochondria"/>
    <property type="evidence" value="ECO:0007669"/>
    <property type="project" value="TreeGrafter"/>
</dbReference>
<keyword evidence="7" id="KW-1185">Reference proteome</keyword>
<keyword evidence="4" id="KW-1133">Transmembrane helix</keyword>
<dbReference type="InterPro" id="IPR046371">
    <property type="entry name" value="Bcl-2_BH1-3"/>
</dbReference>
<dbReference type="PANTHER" id="PTHR11256">
    <property type="entry name" value="BCL-2 RELATED"/>
    <property type="match status" value="1"/>
</dbReference>
<dbReference type="Gene3D" id="1.10.437.10">
    <property type="entry name" value="Blc2-like"/>
    <property type="match status" value="1"/>
</dbReference>
<dbReference type="GO" id="GO:0051400">
    <property type="term" value="F:BH domain binding"/>
    <property type="evidence" value="ECO:0007669"/>
    <property type="project" value="TreeGrafter"/>
</dbReference>
<keyword evidence="4" id="KW-0812">Transmembrane</keyword>
<evidence type="ECO:0000256" key="2">
    <source>
        <dbReference type="ARBA" id="ARBA00022703"/>
    </source>
</evidence>
<feature type="transmembrane region" description="Helical" evidence="4">
    <location>
        <begin position="272"/>
        <end position="292"/>
    </location>
</feature>
<keyword evidence="4" id="KW-0472">Membrane</keyword>
<reference evidence="6 7" key="1">
    <citation type="submission" date="2015-07" db="EMBL/GenBank/DDBJ databases">
        <title>The genome of Eufriesea mexicana.</title>
        <authorList>
            <person name="Pan H."/>
            <person name="Kapheim K."/>
        </authorList>
    </citation>
    <scope>NUCLEOTIDE SEQUENCE [LARGE SCALE GENOMIC DNA]</scope>
    <source>
        <strain evidence="6">0111107269</strain>
        <tissue evidence="6">Whole body</tissue>
    </source>
</reference>
<dbReference type="InterPro" id="IPR002475">
    <property type="entry name" value="Bcl2-like"/>
</dbReference>
<evidence type="ECO:0000256" key="1">
    <source>
        <dbReference type="ARBA" id="ARBA00009458"/>
    </source>
</evidence>